<name>A0A1C6V060_9ACTN</name>
<dbReference type="PANTHER" id="PTHR48081:SF8">
    <property type="entry name" value="ALPHA_BETA HYDROLASE FOLD-3 DOMAIN-CONTAINING PROTEIN-RELATED"/>
    <property type="match status" value="1"/>
</dbReference>
<proteinExistence type="inferred from homology"/>
<sequence>MPLHHQVAEMLSERRRDPTPPLYELSLAQARANDLASVRAGGGTARPVGEVRSLTLPGPAGDLPARLYRPAGAGPFPVLLYLFGGGWTLGTLDTCDGVCRQLCADASCLVMSVQYRTAPEHPFPAAPQDSYAAAAWLAEHAAEFGGDPARLAVAGDSSGGNLTAAVTLLARERGGPALRCQVLVYPNTDYRADTASRRDIDDRAMFNRHSVNWYWAHYLSDPADGDNPLASPLRAVTLHGLPPALVISAEFDPLRDEAEAYAHRLRAEGVPVTLTRYDGMVHGFFTMPGKLDDARRAVAEVCGFLREHLAEASTDGA</sequence>
<gene>
    <name evidence="5" type="ORF">GA0070604_4116</name>
</gene>
<dbReference type="ESTHER" id="9actn-a0a1c6v060">
    <property type="family name" value="Hormone-sensitive_lipase_like"/>
</dbReference>
<dbReference type="InterPro" id="IPR050300">
    <property type="entry name" value="GDXG_lipolytic_enzyme"/>
</dbReference>
<dbReference type="Proteomes" id="UP000199696">
    <property type="component" value="Unassembled WGS sequence"/>
</dbReference>
<dbReference type="PANTHER" id="PTHR48081">
    <property type="entry name" value="AB HYDROLASE SUPERFAMILY PROTEIN C4A8.06C"/>
    <property type="match status" value="1"/>
</dbReference>
<dbReference type="STRING" id="227316.GA0070604_4116"/>
<organism evidence="5 6">
    <name type="scientific">Micromonospora eburnea</name>
    <dbReference type="NCBI Taxonomy" id="227316"/>
    <lineage>
        <taxon>Bacteria</taxon>
        <taxon>Bacillati</taxon>
        <taxon>Actinomycetota</taxon>
        <taxon>Actinomycetes</taxon>
        <taxon>Micromonosporales</taxon>
        <taxon>Micromonosporaceae</taxon>
        <taxon>Micromonospora</taxon>
    </lineage>
</organism>
<evidence type="ECO:0000256" key="3">
    <source>
        <dbReference type="PROSITE-ProRule" id="PRU10038"/>
    </source>
</evidence>
<accession>A0A1C6V060</accession>
<comment type="similarity">
    <text evidence="1">Belongs to the 'GDXG' lipolytic enzyme family.</text>
</comment>
<keyword evidence="6" id="KW-1185">Reference proteome</keyword>
<evidence type="ECO:0000259" key="4">
    <source>
        <dbReference type="Pfam" id="PF07859"/>
    </source>
</evidence>
<evidence type="ECO:0000313" key="6">
    <source>
        <dbReference type="Proteomes" id="UP000199696"/>
    </source>
</evidence>
<dbReference type="Gene3D" id="3.40.50.1820">
    <property type="entry name" value="alpha/beta hydrolase"/>
    <property type="match status" value="1"/>
</dbReference>
<evidence type="ECO:0000313" key="5">
    <source>
        <dbReference type="EMBL" id="SCL59679.1"/>
    </source>
</evidence>
<dbReference type="SUPFAM" id="SSF53474">
    <property type="entry name" value="alpha/beta-Hydrolases"/>
    <property type="match status" value="1"/>
</dbReference>
<feature type="active site" evidence="3">
    <location>
        <position position="157"/>
    </location>
</feature>
<keyword evidence="2" id="KW-0378">Hydrolase</keyword>
<dbReference type="RefSeq" id="WP_091120775.1">
    <property type="nucleotide sequence ID" value="NZ_FMHY01000002.1"/>
</dbReference>
<evidence type="ECO:0000256" key="1">
    <source>
        <dbReference type="ARBA" id="ARBA00010515"/>
    </source>
</evidence>
<feature type="domain" description="Alpha/beta hydrolase fold-3" evidence="4">
    <location>
        <begin position="79"/>
        <end position="285"/>
    </location>
</feature>
<dbReference type="Pfam" id="PF07859">
    <property type="entry name" value="Abhydrolase_3"/>
    <property type="match status" value="1"/>
</dbReference>
<dbReference type="OrthoDB" id="3181909at2"/>
<reference evidence="6" key="1">
    <citation type="submission" date="2016-06" db="EMBL/GenBank/DDBJ databases">
        <authorList>
            <person name="Varghese N."/>
            <person name="Submissions Spin"/>
        </authorList>
    </citation>
    <scope>NUCLEOTIDE SEQUENCE [LARGE SCALE GENOMIC DNA]</scope>
    <source>
        <strain evidence="6">DSM 44814</strain>
    </source>
</reference>
<dbReference type="GO" id="GO:0016787">
    <property type="term" value="F:hydrolase activity"/>
    <property type="evidence" value="ECO:0007669"/>
    <property type="project" value="UniProtKB-KW"/>
</dbReference>
<dbReference type="InterPro" id="IPR019826">
    <property type="entry name" value="Carboxylesterase_B_AS"/>
</dbReference>
<dbReference type="EMBL" id="FMHY01000002">
    <property type="protein sequence ID" value="SCL59679.1"/>
    <property type="molecule type" value="Genomic_DNA"/>
</dbReference>
<protein>
    <submittedName>
        <fullName evidence="5">Acetyl esterase</fullName>
    </submittedName>
</protein>
<dbReference type="InterPro" id="IPR033140">
    <property type="entry name" value="Lipase_GDXG_put_SER_AS"/>
</dbReference>
<evidence type="ECO:0000256" key="2">
    <source>
        <dbReference type="ARBA" id="ARBA00022801"/>
    </source>
</evidence>
<dbReference type="PROSITE" id="PS00122">
    <property type="entry name" value="CARBOXYLESTERASE_B_1"/>
    <property type="match status" value="1"/>
</dbReference>
<dbReference type="AlphaFoldDB" id="A0A1C6V060"/>
<dbReference type="InterPro" id="IPR029058">
    <property type="entry name" value="AB_hydrolase_fold"/>
</dbReference>
<dbReference type="InterPro" id="IPR013094">
    <property type="entry name" value="AB_hydrolase_3"/>
</dbReference>
<dbReference type="FunFam" id="3.40.50.1820:FF:000089">
    <property type="entry name" value="Alpha/beta hydrolase"/>
    <property type="match status" value="1"/>
</dbReference>
<dbReference type="PROSITE" id="PS01174">
    <property type="entry name" value="LIPASE_GDXG_SER"/>
    <property type="match status" value="1"/>
</dbReference>